<dbReference type="SUPFAM" id="SSF55681">
    <property type="entry name" value="Class II aaRS and biotin synthetases"/>
    <property type="match status" value="1"/>
</dbReference>
<dbReference type="PANTHER" id="PTHR12561">
    <property type="entry name" value="LIPOATE-PROTEIN LIGASE"/>
    <property type="match status" value="1"/>
</dbReference>
<protein>
    <recommendedName>
        <fullName evidence="3">BPL/LPL catalytic domain-containing protein</fullName>
    </recommendedName>
</protein>
<accession>A0A1B0GKE1</accession>
<dbReference type="CDD" id="cd16443">
    <property type="entry name" value="LplA"/>
    <property type="match status" value="1"/>
</dbReference>
<comment type="similarity">
    <text evidence="2">Belongs to the LplA family.</text>
</comment>
<evidence type="ECO:0000259" key="3">
    <source>
        <dbReference type="PROSITE" id="PS51733"/>
    </source>
</evidence>
<dbReference type="InterPro" id="IPR004562">
    <property type="entry name" value="LipoylTrfase_LipoateP_Ligase"/>
</dbReference>
<dbReference type="PANTHER" id="PTHR12561:SF3">
    <property type="entry name" value="LIPOYLTRANSFERASE 1, MITOCHONDRIAL"/>
    <property type="match status" value="1"/>
</dbReference>
<dbReference type="EnsemblMetazoa" id="LLOJ008489-RA">
    <property type="protein sequence ID" value="LLOJ008489-PA"/>
    <property type="gene ID" value="LLOJ008489"/>
</dbReference>
<evidence type="ECO:0000313" key="5">
    <source>
        <dbReference type="Proteomes" id="UP000092461"/>
    </source>
</evidence>
<proteinExistence type="inferred from homology"/>
<reference evidence="4" key="1">
    <citation type="submission" date="2020-05" db="UniProtKB">
        <authorList>
            <consortium name="EnsemblMetazoa"/>
        </authorList>
    </citation>
    <scope>IDENTIFICATION</scope>
    <source>
        <strain evidence="4">Jacobina</strain>
    </source>
</reference>
<evidence type="ECO:0000256" key="1">
    <source>
        <dbReference type="ARBA" id="ARBA00005085"/>
    </source>
</evidence>
<comment type="pathway">
    <text evidence="1">Protein modification; protein lipoylation via exogenous pathway; protein N(6)-(lipoyl)lysine from lipoate: step 2/2.</text>
</comment>
<dbReference type="GO" id="GO:0017118">
    <property type="term" value="F:lipoyltransferase activity"/>
    <property type="evidence" value="ECO:0007669"/>
    <property type="project" value="TreeGrafter"/>
</dbReference>
<dbReference type="AlphaFoldDB" id="A0A1B0GKE1"/>
<dbReference type="FunFam" id="3.30.930.10:FF:000045">
    <property type="entry name" value="lipoyltransferase 1, mitochondrial"/>
    <property type="match status" value="1"/>
</dbReference>
<dbReference type="InterPro" id="IPR045864">
    <property type="entry name" value="aa-tRNA-synth_II/BPL/LPL"/>
</dbReference>
<dbReference type="Pfam" id="PF21948">
    <property type="entry name" value="LplA-B_cat"/>
    <property type="match status" value="1"/>
</dbReference>
<dbReference type="VEuPathDB" id="VectorBase:LLOJ008489"/>
<dbReference type="Gene3D" id="3.30.930.10">
    <property type="entry name" value="Bira Bifunctional Protein, Domain 2"/>
    <property type="match status" value="1"/>
</dbReference>
<dbReference type="GO" id="GO:0005739">
    <property type="term" value="C:mitochondrion"/>
    <property type="evidence" value="ECO:0007669"/>
    <property type="project" value="TreeGrafter"/>
</dbReference>
<dbReference type="Proteomes" id="UP000092461">
    <property type="component" value="Unassembled WGS sequence"/>
</dbReference>
<evidence type="ECO:0000256" key="2">
    <source>
        <dbReference type="ARBA" id="ARBA00008242"/>
    </source>
</evidence>
<dbReference type="Gene3D" id="3.30.390.50">
    <property type="entry name" value="CO dehydrogenase flavoprotein, C-terminal domain"/>
    <property type="match status" value="1"/>
</dbReference>
<dbReference type="VEuPathDB" id="VectorBase:LLONM1_001294"/>
<dbReference type="UniPathway" id="UPA00537">
    <property type="reaction ID" value="UER00595"/>
</dbReference>
<dbReference type="GO" id="GO:0009249">
    <property type="term" value="P:protein lipoylation"/>
    <property type="evidence" value="ECO:0007669"/>
    <property type="project" value="InterPro"/>
</dbReference>
<sequence length="379" mass="42533">MAAAIVRFRGIGLKVTAFVPHRGFASTLDGTKDGQPDGIKKSVFISQSSDIFTNLALEDWIYRNFNFKNHHILMLWSNNPCVVIGRHQNPWVEANISALDSNGIVLARRNSGGGTVYHDRGNLNCTFFTPRDRYNRKYNLNLITRALFREWSIKADISDRDDILFRGKKISGTAAKLGQPNAYHHCTLLVNTNKDQLHQALAKEQNDIHSRATKSVPAQVKNLTDANKQVNVPQLLSAIGYEFLRTNATELIDGGRELVMKQRGFQLINPTEKWFPGITALKDNFEAWDWRYGRTPKFHVEKMIELKSKEKIHCMKLHVDVEGGIMTDIKLILGHGGGEGIPVVSSLKGREYSDDNLNGIIVALKGVSAENVKLAMNNL</sequence>
<name>A0A1B0GKE1_LUTLO</name>
<dbReference type="PROSITE" id="PS51733">
    <property type="entry name" value="BPL_LPL_CATALYTIC"/>
    <property type="match status" value="1"/>
</dbReference>
<keyword evidence="5" id="KW-1185">Reference proteome</keyword>
<feature type="domain" description="BPL/LPL catalytic" evidence="3">
    <location>
        <begin position="67"/>
        <end position="251"/>
    </location>
</feature>
<dbReference type="EMBL" id="AJWK01028717">
    <property type="status" value="NOT_ANNOTATED_CDS"/>
    <property type="molecule type" value="Genomic_DNA"/>
</dbReference>
<organism evidence="4 5">
    <name type="scientific">Lutzomyia longipalpis</name>
    <name type="common">Sand fly</name>
    <dbReference type="NCBI Taxonomy" id="7200"/>
    <lineage>
        <taxon>Eukaryota</taxon>
        <taxon>Metazoa</taxon>
        <taxon>Ecdysozoa</taxon>
        <taxon>Arthropoda</taxon>
        <taxon>Hexapoda</taxon>
        <taxon>Insecta</taxon>
        <taxon>Pterygota</taxon>
        <taxon>Neoptera</taxon>
        <taxon>Endopterygota</taxon>
        <taxon>Diptera</taxon>
        <taxon>Nematocera</taxon>
        <taxon>Psychodoidea</taxon>
        <taxon>Psychodidae</taxon>
        <taxon>Lutzomyia</taxon>
        <taxon>Lutzomyia</taxon>
    </lineage>
</organism>
<dbReference type="InterPro" id="IPR004143">
    <property type="entry name" value="BPL_LPL_catalytic"/>
</dbReference>
<evidence type="ECO:0000313" key="4">
    <source>
        <dbReference type="EnsemblMetazoa" id="LLOJ008489-PA"/>
    </source>
</evidence>